<dbReference type="EMBL" id="QGNW01001271">
    <property type="protein sequence ID" value="RVW47695.1"/>
    <property type="molecule type" value="Genomic_DNA"/>
</dbReference>
<protein>
    <submittedName>
        <fullName evidence="4">Serine/threonine-protein phosphatase 7 long form-like</fullName>
    </submittedName>
</protein>
<evidence type="ECO:0000259" key="2">
    <source>
        <dbReference type="Pfam" id="PF10536"/>
    </source>
</evidence>
<evidence type="ECO:0000313" key="3">
    <source>
        <dbReference type="EMBL" id="RVW47695.1"/>
    </source>
</evidence>
<gene>
    <name evidence="4" type="primary">MAIL3_190</name>
    <name evidence="3" type="synonym">MAIL3_241</name>
    <name evidence="4" type="ORF">CK203_019675</name>
    <name evidence="3" type="ORF">CK203_107050</name>
</gene>
<feature type="compositionally biased region" description="Low complexity" evidence="1">
    <location>
        <begin position="593"/>
        <end position="607"/>
    </location>
</feature>
<sequence length="668" mass="75794">MAAEQQMLEQGPVDGSVLYLQHEHRSEAIQSDQDRKVLTCRQRWSRFIRDWPLHDLVRPYVVQAGFYGLYRVGFIQLDWALITALVERWRQETHTFHLAVGESTVTLQDVAVLLGLRIHGDPVTGTCDVHWDDLCEELLGLRPNVESLEGSSLKVTWLRENFLQPPEGADDATVKRYARAYILALVGGALFADKSGSSVQVAFLPLLRDFMVTERLSWGSAALAHLYRELCRASQSGAMEIAGPLTLLQLWAWERLHVGRPGAQFPAQRHIVPEAGNEREAPHDFGDAPVVGAIEEQALPVDPRGCRWKGRFSHTDNPQGGLTLYRDQLDQQKNDQIIWQPYTPEILEKLPPICVADQQIWRTVAPLICFEIVEWHHPDRVLRQFGLRQGIPDTCDTEKELHKIDRRGRHRCNWRRYHAHYIRLWEQREQSIVTAVPNEHPMDYHDPYMEWYRSITRRFIAPLTQRPHMQYHPTAATSHLLVRTVTDIHRRCGTSLSAFSLANVQQSLIDIRNMCSDVLHTIGEEHQLQLIENGEPRALARIRSPPLSAQRRRRASDREYQAMSLPPQPLVAPRLVINAADHEPLQSIQEGASTSNNLSSTSTNLRGQGRGRTRDGGLAMISLAPSSSSSMSQPPRFVPQSAGTATTNNRQSQGQGRDRARGGRSRNP</sequence>
<accession>A0A438JR34</accession>
<reference evidence="4 5" key="1">
    <citation type="journal article" date="2018" name="PLoS Genet.">
        <title>Population sequencing reveals clonal diversity and ancestral inbreeding in the grapevine cultivar Chardonnay.</title>
        <authorList>
            <person name="Roach M.J."/>
            <person name="Johnson D.L."/>
            <person name="Bohlmann J."/>
            <person name="van Vuuren H.J."/>
            <person name="Jones S.J."/>
            <person name="Pretorius I.S."/>
            <person name="Schmidt S.A."/>
            <person name="Borneman A.R."/>
        </authorList>
    </citation>
    <scope>NUCLEOTIDE SEQUENCE [LARGE SCALE GENOMIC DNA]</scope>
    <source>
        <strain evidence="5">cv. Chardonnay</strain>
        <strain evidence="4">I10V1</strain>
        <tissue evidence="4">Leaf</tissue>
    </source>
</reference>
<dbReference type="EMBL" id="QGNW01000031">
    <property type="protein sequence ID" value="RVX11403.1"/>
    <property type="molecule type" value="Genomic_DNA"/>
</dbReference>
<dbReference type="GO" id="GO:0010073">
    <property type="term" value="P:meristem maintenance"/>
    <property type="evidence" value="ECO:0007669"/>
    <property type="project" value="InterPro"/>
</dbReference>
<feature type="region of interest" description="Disordered" evidence="1">
    <location>
        <begin position="589"/>
        <end position="668"/>
    </location>
</feature>
<proteinExistence type="predicted"/>
<name>A0A438JR34_VITVI</name>
<dbReference type="Proteomes" id="UP000288805">
    <property type="component" value="Unassembled WGS sequence"/>
</dbReference>
<evidence type="ECO:0000313" key="5">
    <source>
        <dbReference type="Proteomes" id="UP000288805"/>
    </source>
</evidence>
<comment type="caution">
    <text evidence="4">The sequence shown here is derived from an EMBL/GenBank/DDBJ whole genome shotgun (WGS) entry which is preliminary data.</text>
</comment>
<evidence type="ECO:0000313" key="4">
    <source>
        <dbReference type="EMBL" id="RVX11403.1"/>
    </source>
</evidence>
<organism evidence="4 5">
    <name type="scientific">Vitis vinifera</name>
    <name type="common">Grape</name>
    <dbReference type="NCBI Taxonomy" id="29760"/>
    <lineage>
        <taxon>Eukaryota</taxon>
        <taxon>Viridiplantae</taxon>
        <taxon>Streptophyta</taxon>
        <taxon>Embryophyta</taxon>
        <taxon>Tracheophyta</taxon>
        <taxon>Spermatophyta</taxon>
        <taxon>Magnoliopsida</taxon>
        <taxon>eudicotyledons</taxon>
        <taxon>Gunneridae</taxon>
        <taxon>Pentapetalae</taxon>
        <taxon>rosids</taxon>
        <taxon>Vitales</taxon>
        <taxon>Vitaceae</taxon>
        <taxon>Viteae</taxon>
        <taxon>Vitis</taxon>
    </lineage>
</organism>
<dbReference type="PANTHER" id="PTHR46033:SF8">
    <property type="entry name" value="PROTEIN MAINTENANCE OF MERISTEMS-LIKE"/>
    <property type="match status" value="1"/>
</dbReference>
<dbReference type="InterPro" id="IPR044824">
    <property type="entry name" value="MAIN-like"/>
</dbReference>
<dbReference type="PANTHER" id="PTHR46033">
    <property type="entry name" value="PROTEIN MAIN-LIKE 2"/>
    <property type="match status" value="1"/>
</dbReference>
<feature type="compositionally biased region" description="Low complexity" evidence="1">
    <location>
        <begin position="622"/>
        <end position="635"/>
    </location>
</feature>
<feature type="domain" description="Aminotransferase-like plant mobile" evidence="2">
    <location>
        <begin position="65"/>
        <end position="453"/>
    </location>
</feature>
<feature type="region of interest" description="Disordered" evidence="1">
    <location>
        <begin position="541"/>
        <end position="561"/>
    </location>
</feature>
<dbReference type="InterPro" id="IPR019557">
    <property type="entry name" value="AminoTfrase-like_pln_mobile"/>
</dbReference>
<dbReference type="Pfam" id="PF10536">
    <property type="entry name" value="PMD"/>
    <property type="match status" value="1"/>
</dbReference>
<dbReference type="AlphaFoldDB" id="A0A438JR34"/>
<evidence type="ECO:0000256" key="1">
    <source>
        <dbReference type="SAM" id="MobiDB-lite"/>
    </source>
</evidence>